<dbReference type="EMBL" id="GEDG01029888">
    <property type="protein sequence ID" value="JAP12254.1"/>
    <property type="molecule type" value="Transcribed_RNA"/>
</dbReference>
<proteinExistence type="predicted"/>
<sequence length="64" mass="7471">MMMIGLGVHQTLIHLGYELMLNIKISVLKLLTFLSQCLKSNFWHVKLHILPLFSTYICVPLLRF</sequence>
<name>A0A0V0GVW8_SOLCH</name>
<protein>
    <submittedName>
        <fullName evidence="1">Putative ovule protein</fullName>
    </submittedName>
</protein>
<evidence type="ECO:0000313" key="1">
    <source>
        <dbReference type="EMBL" id="JAP12254.1"/>
    </source>
</evidence>
<dbReference type="AlphaFoldDB" id="A0A0V0GVW8"/>
<accession>A0A0V0GVW8</accession>
<organism evidence="1">
    <name type="scientific">Solanum chacoense</name>
    <name type="common">Chaco potato</name>
    <dbReference type="NCBI Taxonomy" id="4108"/>
    <lineage>
        <taxon>Eukaryota</taxon>
        <taxon>Viridiplantae</taxon>
        <taxon>Streptophyta</taxon>
        <taxon>Embryophyta</taxon>
        <taxon>Tracheophyta</taxon>
        <taxon>Spermatophyta</taxon>
        <taxon>Magnoliopsida</taxon>
        <taxon>eudicotyledons</taxon>
        <taxon>Gunneridae</taxon>
        <taxon>Pentapetalae</taxon>
        <taxon>asterids</taxon>
        <taxon>lamiids</taxon>
        <taxon>Solanales</taxon>
        <taxon>Solanaceae</taxon>
        <taxon>Solanoideae</taxon>
        <taxon>Solaneae</taxon>
        <taxon>Solanum</taxon>
    </lineage>
</organism>
<reference evidence="1" key="1">
    <citation type="submission" date="2015-12" db="EMBL/GenBank/DDBJ databases">
        <title>Gene expression during late stages of embryo sac development: a critical building block for successful pollen-pistil interactions.</title>
        <authorList>
            <person name="Liu Y."/>
            <person name="Joly V."/>
            <person name="Sabar M."/>
            <person name="Matton D.P."/>
        </authorList>
    </citation>
    <scope>NUCLEOTIDE SEQUENCE</scope>
</reference>